<dbReference type="PANTHER" id="PTHR44688">
    <property type="entry name" value="DNA-BINDING TRANSCRIPTIONAL ACTIVATOR DEVR_DOSR"/>
    <property type="match status" value="1"/>
</dbReference>
<evidence type="ECO:0000256" key="3">
    <source>
        <dbReference type="ARBA" id="ARBA00023163"/>
    </source>
</evidence>
<keyword evidence="2" id="KW-0238">DNA-binding</keyword>
<dbReference type="SMART" id="SM00421">
    <property type="entry name" value="HTH_LUXR"/>
    <property type="match status" value="1"/>
</dbReference>
<dbReference type="CDD" id="cd06170">
    <property type="entry name" value="LuxR_C_like"/>
    <property type="match status" value="1"/>
</dbReference>
<dbReference type="Gene3D" id="1.10.10.10">
    <property type="entry name" value="Winged helix-like DNA-binding domain superfamily/Winged helix DNA-binding domain"/>
    <property type="match status" value="1"/>
</dbReference>
<evidence type="ECO:0000313" key="5">
    <source>
        <dbReference type="EMBL" id="WEK03656.1"/>
    </source>
</evidence>
<proteinExistence type="predicted"/>
<evidence type="ECO:0000256" key="2">
    <source>
        <dbReference type="ARBA" id="ARBA00023125"/>
    </source>
</evidence>
<dbReference type="InterPro" id="IPR013656">
    <property type="entry name" value="PAS_4"/>
</dbReference>
<keyword evidence="1" id="KW-0805">Transcription regulation</keyword>
<dbReference type="InterPro" id="IPR036388">
    <property type="entry name" value="WH-like_DNA-bd_sf"/>
</dbReference>
<gene>
    <name evidence="5" type="ORF">P0Y65_15870</name>
</gene>
<dbReference type="Proteomes" id="UP001217476">
    <property type="component" value="Chromosome"/>
</dbReference>
<keyword evidence="3" id="KW-0804">Transcription</keyword>
<organism evidence="5 6">
    <name type="scientific">Candidatus Devosia phytovorans</name>
    <dbReference type="NCBI Taxonomy" id="3121372"/>
    <lineage>
        <taxon>Bacteria</taxon>
        <taxon>Pseudomonadati</taxon>
        <taxon>Pseudomonadota</taxon>
        <taxon>Alphaproteobacteria</taxon>
        <taxon>Hyphomicrobiales</taxon>
        <taxon>Devosiaceae</taxon>
        <taxon>Devosia</taxon>
    </lineage>
</organism>
<dbReference type="GO" id="GO:0006355">
    <property type="term" value="P:regulation of DNA-templated transcription"/>
    <property type="evidence" value="ECO:0007669"/>
    <property type="project" value="InterPro"/>
</dbReference>
<dbReference type="Pfam" id="PF08448">
    <property type="entry name" value="PAS_4"/>
    <property type="match status" value="1"/>
</dbReference>
<evidence type="ECO:0000313" key="6">
    <source>
        <dbReference type="Proteomes" id="UP001217476"/>
    </source>
</evidence>
<dbReference type="PROSITE" id="PS50043">
    <property type="entry name" value="HTH_LUXR_2"/>
    <property type="match status" value="1"/>
</dbReference>
<dbReference type="Gene3D" id="3.30.450.20">
    <property type="entry name" value="PAS domain"/>
    <property type="match status" value="1"/>
</dbReference>
<dbReference type="PRINTS" id="PR00038">
    <property type="entry name" value="HTHLUXR"/>
</dbReference>
<feature type="domain" description="HTH luxR-type" evidence="4">
    <location>
        <begin position="123"/>
        <end position="188"/>
    </location>
</feature>
<name>A0AAJ5VRV7_9HYPH</name>
<dbReference type="InterPro" id="IPR016032">
    <property type="entry name" value="Sig_transdc_resp-reg_C-effctor"/>
</dbReference>
<dbReference type="PANTHER" id="PTHR44688:SF16">
    <property type="entry name" value="DNA-BINDING TRANSCRIPTIONAL ACTIVATOR DEVR_DOSR"/>
    <property type="match status" value="1"/>
</dbReference>
<dbReference type="SUPFAM" id="SSF46894">
    <property type="entry name" value="C-terminal effector domain of the bipartite response regulators"/>
    <property type="match status" value="1"/>
</dbReference>
<evidence type="ECO:0000256" key="1">
    <source>
        <dbReference type="ARBA" id="ARBA00023015"/>
    </source>
</evidence>
<dbReference type="EMBL" id="CP119312">
    <property type="protein sequence ID" value="WEK03656.1"/>
    <property type="molecule type" value="Genomic_DNA"/>
</dbReference>
<dbReference type="Pfam" id="PF00196">
    <property type="entry name" value="GerE"/>
    <property type="match status" value="1"/>
</dbReference>
<accession>A0AAJ5VRV7</accession>
<dbReference type="AlphaFoldDB" id="A0AAJ5VRV7"/>
<dbReference type="InterPro" id="IPR000792">
    <property type="entry name" value="Tscrpt_reg_LuxR_C"/>
</dbReference>
<protein>
    <submittedName>
        <fullName evidence="5">LuxR C-terminal-related transcriptional regulator</fullName>
    </submittedName>
</protein>
<evidence type="ECO:0000259" key="4">
    <source>
        <dbReference type="PROSITE" id="PS50043"/>
    </source>
</evidence>
<dbReference type="GO" id="GO:0003677">
    <property type="term" value="F:DNA binding"/>
    <property type="evidence" value="ECO:0007669"/>
    <property type="project" value="UniProtKB-KW"/>
</dbReference>
<reference evidence="5" key="1">
    <citation type="submission" date="2023-03" db="EMBL/GenBank/DDBJ databases">
        <title>Andean soil-derived lignocellulolytic bacterial consortium as a source of novel taxa and putative plastic-active enzymes.</title>
        <authorList>
            <person name="Diaz-Garcia L."/>
            <person name="Chuvochina M."/>
            <person name="Feuerriegel G."/>
            <person name="Bunk B."/>
            <person name="Sproer C."/>
            <person name="Streit W.R."/>
            <person name="Rodriguez L.M."/>
            <person name="Overmann J."/>
            <person name="Jimenez D.J."/>
        </authorList>
    </citation>
    <scope>NUCLEOTIDE SEQUENCE</scope>
    <source>
        <strain evidence="5">MAG 4196</strain>
    </source>
</reference>
<sequence>MAAFEDTSSFIAVLRGPTHVFELANAQYRKLMGDRDFIGRPVREAAPDVADQGFFEKLDHVLRTGESYVARDIPLVIARVKEQPREEFRINLLYSAIANPGGGNYGIFVEGSVISGPPGAMAEGPHESLLTPRELEVLHWSAQGKTADVTGAILGIATRTVHHYMSRIIDKLDADNHTHAVAEAFRRKIL</sequence>